<accession>A0AAD5ZWE4</accession>
<dbReference type="PANTHER" id="PTHR33115">
    <property type="entry name" value="ARM REPEAT SUPERFAMILY PROTEIN"/>
    <property type="match status" value="1"/>
</dbReference>
<comment type="caution">
    <text evidence="1">The sequence shown here is derived from an EMBL/GenBank/DDBJ whole genome shotgun (WGS) entry which is preliminary data.</text>
</comment>
<reference evidence="1 2" key="1">
    <citation type="journal article" date="2022" name="Cell">
        <title>Repeat-based holocentromeres influence genome architecture and karyotype evolution.</title>
        <authorList>
            <person name="Hofstatter P.G."/>
            <person name="Thangavel G."/>
            <person name="Lux T."/>
            <person name="Neumann P."/>
            <person name="Vondrak T."/>
            <person name="Novak P."/>
            <person name="Zhang M."/>
            <person name="Costa L."/>
            <person name="Castellani M."/>
            <person name="Scott A."/>
            <person name="Toegelov H."/>
            <person name="Fuchs J."/>
            <person name="Mata-Sucre Y."/>
            <person name="Dias Y."/>
            <person name="Vanzela A.L.L."/>
            <person name="Huettel B."/>
            <person name="Almeida C.C.S."/>
            <person name="Simkova H."/>
            <person name="Souza G."/>
            <person name="Pedrosa-Harand A."/>
            <person name="Macas J."/>
            <person name="Mayer K.F.X."/>
            <person name="Houben A."/>
            <person name="Marques A."/>
        </authorList>
    </citation>
    <scope>NUCLEOTIDE SEQUENCE [LARGE SCALE GENOMIC DNA]</scope>
    <source>
        <strain evidence="1">RhyTen1mFocal</strain>
    </source>
</reference>
<dbReference type="AlphaFoldDB" id="A0AAD5ZWE4"/>
<organism evidence="1 2">
    <name type="scientific">Rhynchospora tenuis</name>
    <dbReference type="NCBI Taxonomy" id="198213"/>
    <lineage>
        <taxon>Eukaryota</taxon>
        <taxon>Viridiplantae</taxon>
        <taxon>Streptophyta</taxon>
        <taxon>Embryophyta</taxon>
        <taxon>Tracheophyta</taxon>
        <taxon>Spermatophyta</taxon>
        <taxon>Magnoliopsida</taxon>
        <taxon>Liliopsida</taxon>
        <taxon>Poales</taxon>
        <taxon>Cyperaceae</taxon>
        <taxon>Cyperoideae</taxon>
        <taxon>Rhynchosporeae</taxon>
        <taxon>Rhynchospora</taxon>
    </lineage>
</organism>
<evidence type="ECO:0000313" key="2">
    <source>
        <dbReference type="Proteomes" id="UP001210211"/>
    </source>
</evidence>
<dbReference type="Proteomes" id="UP001210211">
    <property type="component" value="Unassembled WGS sequence"/>
</dbReference>
<keyword evidence="2" id="KW-1185">Reference proteome</keyword>
<gene>
    <name evidence="1" type="ORF">LUZ61_008995</name>
</gene>
<name>A0AAD5ZWE4_9POAL</name>
<sequence length="135" mass="15165">MSAENDDELLESSTGLCVQICKFTSIEEYDAIVRNAGHSMADFAKMLLKFLDNKAPNKTVPCLRRYAIELAIWMMESYDPFISFFKAAKLEKVLTQVAETSSDIENFHLFSGDVGVAKHPQSISSLVLRAKRLLL</sequence>
<proteinExistence type="predicted"/>
<protein>
    <submittedName>
        <fullName evidence="1">Uncharacterized protein</fullName>
    </submittedName>
</protein>
<dbReference type="EMBL" id="JAMRDG010000001">
    <property type="protein sequence ID" value="KAJ3705290.1"/>
    <property type="molecule type" value="Genomic_DNA"/>
</dbReference>
<evidence type="ECO:0000313" key="1">
    <source>
        <dbReference type="EMBL" id="KAJ3705290.1"/>
    </source>
</evidence>
<dbReference type="PANTHER" id="PTHR33115:SF50">
    <property type="entry name" value="ARM REPEAT SUPERFAMILY PROTEIN"/>
    <property type="match status" value="1"/>
</dbReference>